<feature type="domain" description="Activator of Hsp90 ATPase homologue 1/2-like C-terminal" evidence="2">
    <location>
        <begin position="28"/>
        <end position="156"/>
    </location>
</feature>
<reference evidence="3 4" key="1">
    <citation type="submission" date="2021-03" db="EMBL/GenBank/DDBJ databases">
        <title>Sequencing the genomes of 1000 actinobacteria strains.</title>
        <authorList>
            <person name="Klenk H.-P."/>
        </authorList>
    </citation>
    <scope>NUCLEOTIDE SEQUENCE [LARGE SCALE GENOMIC DNA]</scope>
    <source>
        <strain evidence="3 4">DSM 45516</strain>
    </source>
</reference>
<dbReference type="Proteomes" id="UP001519325">
    <property type="component" value="Unassembled WGS sequence"/>
</dbReference>
<dbReference type="SUPFAM" id="SSF55961">
    <property type="entry name" value="Bet v1-like"/>
    <property type="match status" value="1"/>
</dbReference>
<dbReference type="EMBL" id="JAGGMR010000001">
    <property type="protein sequence ID" value="MBP2192535.1"/>
    <property type="molecule type" value="Genomic_DNA"/>
</dbReference>
<keyword evidence="4" id="KW-1185">Reference proteome</keyword>
<dbReference type="Pfam" id="PF08327">
    <property type="entry name" value="AHSA1"/>
    <property type="match status" value="1"/>
</dbReference>
<name>A0ABS4QLG5_9NOCA</name>
<protein>
    <submittedName>
        <fullName evidence="3">Uncharacterized protein YndB with AHSA1/START domain</fullName>
    </submittedName>
</protein>
<organism evidence="3 4">
    <name type="scientific">Nocardia goodfellowii</name>
    <dbReference type="NCBI Taxonomy" id="882446"/>
    <lineage>
        <taxon>Bacteria</taxon>
        <taxon>Bacillati</taxon>
        <taxon>Actinomycetota</taxon>
        <taxon>Actinomycetes</taxon>
        <taxon>Mycobacteriales</taxon>
        <taxon>Nocardiaceae</taxon>
        <taxon>Nocardia</taxon>
    </lineage>
</organism>
<evidence type="ECO:0000313" key="3">
    <source>
        <dbReference type="EMBL" id="MBP2192535.1"/>
    </source>
</evidence>
<dbReference type="InterPro" id="IPR013538">
    <property type="entry name" value="ASHA1/2-like_C"/>
</dbReference>
<sequence length="185" mass="20899">MTDVDQRLGDILRDDDRVGIRYERMLAHPPAKVWRALTESEHLRHWFPADILGERHTGAELRFRFWPEAVEHADTELTEAGVDLDDPELPGRILTWEPPRIFEFLWDDEHLRFEILAEGAGSRLLCTVWFGTPGPHGLPGTAAGYHFCLDALVEALDGRSVGYPDPEVSAALERRYAEVIGTTSA</sequence>
<accession>A0ABS4QLG5</accession>
<comment type="similarity">
    <text evidence="1">Belongs to the AHA1 family.</text>
</comment>
<evidence type="ECO:0000259" key="2">
    <source>
        <dbReference type="Pfam" id="PF08327"/>
    </source>
</evidence>
<dbReference type="RefSeq" id="WP_209895454.1">
    <property type="nucleotide sequence ID" value="NZ_JAGGMR010000001.1"/>
</dbReference>
<dbReference type="Gene3D" id="3.30.530.20">
    <property type="match status" value="1"/>
</dbReference>
<dbReference type="InterPro" id="IPR023393">
    <property type="entry name" value="START-like_dom_sf"/>
</dbReference>
<evidence type="ECO:0000313" key="4">
    <source>
        <dbReference type="Proteomes" id="UP001519325"/>
    </source>
</evidence>
<gene>
    <name evidence="3" type="ORF">BJ987_005436</name>
</gene>
<evidence type="ECO:0000256" key="1">
    <source>
        <dbReference type="ARBA" id="ARBA00006817"/>
    </source>
</evidence>
<proteinExistence type="inferred from homology"/>
<comment type="caution">
    <text evidence="3">The sequence shown here is derived from an EMBL/GenBank/DDBJ whole genome shotgun (WGS) entry which is preliminary data.</text>
</comment>